<dbReference type="AlphaFoldDB" id="A0A2M9YGT8"/>
<comment type="caution">
    <text evidence="2">The sequence shown here is derived from an EMBL/GenBank/DDBJ whole genome shotgun (WGS) entry which is preliminary data.</text>
</comment>
<evidence type="ECO:0008006" key="4">
    <source>
        <dbReference type="Google" id="ProtNLM"/>
    </source>
</evidence>
<name>A0A2M9YGT8_9LEPT</name>
<reference evidence="2 3" key="1">
    <citation type="submission" date="2017-07" db="EMBL/GenBank/DDBJ databases">
        <title>Leptospira spp. isolated from tropical soils.</title>
        <authorList>
            <person name="Thibeaux R."/>
            <person name="Iraola G."/>
            <person name="Ferres I."/>
            <person name="Bierque E."/>
            <person name="Girault D."/>
            <person name="Soupe-Gilbert M.-E."/>
            <person name="Picardeau M."/>
            <person name="Goarant C."/>
        </authorList>
    </citation>
    <scope>NUCLEOTIDE SEQUENCE [LARGE SCALE GENOMIC DNA]</scope>
    <source>
        <strain evidence="2 3">FH4-C-A2</strain>
    </source>
</reference>
<feature type="transmembrane region" description="Helical" evidence="1">
    <location>
        <begin position="7"/>
        <end position="30"/>
    </location>
</feature>
<keyword evidence="1" id="KW-1133">Transmembrane helix</keyword>
<keyword evidence="1" id="KW-0812">Transmembrane</keyword>
<evidence type="ECO:0000256" key="1">
    <source>
        <dbReference type="SAM" id="Phobius"/>
    </source>
</evidence>
<protein>
    <recommendedName>
        <fullName evidence="4">DUF4064 domain-containing protein</fullName>
    </recommendedName>
</protein>
<accession>A0A2M9YGT8</accession>
<proteinExistence type="predicted"/>
<keyword evidence="1" id="KW-0472">Membrane</keyword>
<dbReference type="RefSeq" id="WP_100708824.1">
    <property type="nucleotide sequence ID" value="NZ_NPDR01000001.1"/>
</dbReference>
<sequence length="130" mass="14346">MKIKPVSITIISWILIVLSGVGMVSSIVTYSVNEQAIEILKQTSHIPLQIQFLIAGTALIVQAICGIGFLQGLNWSRILFVVSSIAGILYSYLTSPIKVTLIFSVVFFGVVCFFLFRPISNKFFGNQKET</sequence>
<organism evidence="2 3">
    <name type="scientific">Leptospira saintgironsiae</name>
    <dbReference type="NCBI Taxonomy" id="2023183"/>
    <lineage>
        <taxon>Bacteria</taxon>
        <taxon>Pseudomonadati</taxon>
        <taxon>Spirochaetota</taxon>
        <taxon>Spirochaetia</taxon>
        <taxon>Leptospirales</taxon>
        <taxon>Leptospiraceae</taxon>
        <taxon>Leptospira</taxon>
    </lineage>
</organism>
<dbReference type="EMBL" id="NPDR01000001">
    <property type="protein sequence ID" value="PJZ50723.1"/>
    <property type="molecule type" value="Genomic_DNA"/>
</dbReference>
<keyword evidence="3" id="KW-1185">Reference proteome</keyword>
<feature type="transmembrane region" description="Helical" evidence="1">
    <location>
        <begin position="99"/>
        <end position="116"/>
    </location>
</feature>
<dbReference type="Proteomes" id="UP000231926">
    <property type="component" value="Unassembled WGS sequence"/>
</dbReference>
<gene>
    <name evidence="2" type="ORF">CH362_02870</name>
</gene>
<evidence type="ECO:0000313" key="2">
    <source>
        <dbReference type="EMBL" id="PJZ50723.1"/>
    </source>
</evidence>
<feature type="transmembrane region" description="Helical" evidence="1">
    <location>
        <begin position="50"/>
        <end position="70"/>
    </location>
</feature>
<evidence type="ECO:0000313" key="3">
    <source>
        <dbReference type="Proteomes" id="UP000231926"/>
    </source>
</evidence>
<dbReference type="OrthoDB" id="122507at2"/>